<dbReference type="STRING" id="394503.Ccel_1685"/>
<evidence type="ECO:0000313" key="1">
    <source>
        <dbReference type="EMBL" id="ACL76036.1"/>
    </source>
</evidence>
<dbReference type="eggNOG" id="ENOG5033G7Z">
    <property type="taxonomic scope" value="Bacteria"/>
</dbReference>
<name>B8I2P3_RUMCH</name>
<dbReference type="AlphaFoldDB" id="B8I2P3"/>
<organism evidence="1 2">
    <name type="scientific">Ruminiclostridium cellulolyticum (strain ATCC 35319 / DSM 5812 / JCM 6584 / H10)</name>
    <name type="common">Clostridium cellulolyticum</name>
    <dbReference type="NCBI Taxonomy" id="394503"/>
    <lineage>
        <taxon>Bacteria</taxon>
        <taxon>Bacillati</taxon>
        <taxon>Bacillota</taxon>
        <taxon>Clostridia</taxon>
        <taxon>Eubacteriales</taxon>
        <taxon>Oscillospiraceae</taxon>
        <taxon>Ruminiclostridium</taxon>
    </lineage>
</organism>
<keyword evidence="2" id="KW-1185">Reference proteome</keyword>
<reference evidence="1 2" key="1">
    <citation type="submission" date="2009-01" db="EMBL/GenBank/DDBJ databases">
        <title>Complete sequence of Clostridium cellulolyticum H10.</title>
        <authorList>
            <consortium name="US DOE Joint Genome Institute"/>
            <person name="Lucas S."/>
            <person name="Copeland A."/>
            <person name="Lapidus A."/>
            <person name="Glavina del Rio T."/>
            <person name="Dalin E."/>
            <person name="Tice H."/>
            <person name="Bruce D."/>
            <person name="Goodwin L."/>
            <person name="Pitluck S."/>
            <person name="Chertkov O."/>
            <person name="Saunders E."/>
            <person name="Brettin T."/>
            <person name="Detter J.C."/>
            <person name="Han C."/>
            <person name="Larimer F."/>
            <person name="Land M."/>
            <person name="Hauser L."/>
            <person name="Kyrpides N."/>
            <person name="Ivanova N."/>
            <person name="Zhou J."/>
            <person name="Richardson P."/>
        </authorList>
    </citation>
    <scope>NUCLEOTIDE SEQUENCE [LARGE SCALE GENOMIC DNA]</scope>
    <source>
        <strain evidence="2">ATCC 35319 / DSM 5812 / JCM 6584 / H10</strain>
    </source>
</reference>
<gene>
    <name evidence="1" type="ordered locus">Ccel_1685</name>
</gene>
<dbReference type="KEGG" id="cce:Ccel_1685"/>
<evidence type="ECO:0000313" key="2">
    <source>
        <dbReference type="Proteomes" id="UP000001349"/>
    </source>
</evidence>
<dbReference type="PROSITE" id="PS50216">
    <property type="entry name" value="DHHC"/>
    <property type="match status" value="1"/>
</dbReference>
<proteinExistence type="predicted"/>
<protein>
    <submittedName>
        <fullName evidence="1">Uncharacterized protein</fullName>
    </submittedName>
</protein>
<dbReference type="EMBL" id="CP001348">
    <property type="protein sequence ID" value="ACL76036.1"/>
    <property type="molecule type" value="Genomic_DNA"/>
</dbReference>
<dbReference type="Proteomes" id="UP000001349">
    <property type="component" value="Chromosome"/>
</dbReference>
<sequence length="91" mass="10670">MPKGGMHDYKSRVSKMKDQCELYDRECIDCGECDICDIDPTKHCDDCGRCIDEIDEYRSITIQDFMKENITKDQLKNLSKKLAEKENNQKK</sequence>
<accession>B8I2P3</accession>
<dbReference type="HOGENOM" id="CLU_195860_0_0_9"/>